<accession>A0A1X2GUK4</accession>
<dbReference type="Proteomes" id="UP000242146">
    <property type="component" value="Unassembled WGS sequence"/>
</dbReference>
<dbReference type="AlphaFoldDB" id="A0A1X2GUK4"/>
<organism evidence="1 2">
    <name type="scientific">Hesseltinella vesiculosa</name>
    <dbReference type="NCBI Taxonomy" id="101127"/>
    <lineage>
        <taxon>Eukaryota</taxon>
        <taxon>Fungi</taxon>
        <taxon>Fungi incertae sedis</taxon>
        <taxon>Mucoromycota</taxon>
        <taxon>Mucoromycotina</taxon>
        <taxon>Mucoromycetes</taxon>
        <taxon>Mucorales</taxon>
        <taxon>Cunninghamellaceae</taxon>
        <taxon>Hesseltinella</taxon>
    </lineage>
</organism>
<reference evidence="1 2" key="1">
    <citation type="submission" date="2016-07" db="EMBL/GenBank/DDBJ databases">
        <title>Pervasive Adenine N6-methylation of Active Genes in Fungi.</title>
        <authorList>
            <consortium name="DOE Joint Genome Institute"/>
            <person name="Mondo S.J."/>
            <person name="Dannebaum R.O."/>
            <person name="Kuo R.C."/>
            <person name="Labutti K."/>
            <person name="Haridas S."/>
            <person name="Kuo A."/>
            <person name="Salamov A."/>
            <person name="Ahrendt S.R."/>
            <person name="Lipzen A."/>
            <person name="Sullivan W."/>
            <person name="Andreopoulos W.B."/>
            <person name="Clum A."/>
            <person name="Lindquist E."/>
            <person name="Daum C."/>
            <person name="Ramamoorthy G.K."/>
            <person name="Gryganskyi A."/>
            <person name="Culley D."/>
            <person name="Magnuson J.K."/>
            <person name="James T.Y."/>
            <person name="O'Malley M.A."/>
            <person name="Stajich J.E."/>
            <person name="Spatafora J.W."/>
            <person name="Visel A."/>
            <person name="Grigoriev I.V."/>
        </authorList>
    </citation>
    <scope>NUCLEOTIDE SEQUENCE [LARGE SCALE GENOMIC DNA]</scope>
    <source>
        <strain evidence="1 2">NRRL 3301</strain>
    </source>
</reference>
<keyword evidence="2" id="KW-1185">Reference proteome</keyword>
<gene>
    <name evidence="1" type="ORF">DM01DRAFT_1127890</name>
</gene>
<name>A0A1X2GUK4_9FUNG</name>
<protein>
    <submittedName>
        <fullName evidence="1">Uncharacterized protein</fullName>
    </submittedName>
</protein>
<proteinExistence type="predicted"/>
<evidence type="ECO:0000313" key="2">
    <source>
        <dbReference type="Proteomes" id="UP000242146"/>
    </source>
</evidence>
<comment type="caution">
    <text evidence="1">The sequence shown here is derived from an EMBL/GenBank/DDBJ whole genome shotgun (WGS) entry which is preliminary data.</text>
</comment>
<evidence type="ECO:0000313" key="1">
    <source>
        <dbReference type="EMBL" id="ORX61693.1"/>
    </source>
</evidence>
<sequence>MILSPFKIASVLVTNPSLCLAHLRSYVTAKYSSVFLALTTSRHTASHSTTIAAIWSGHWCHVYGEVSWIWLSITWLTERFKKE</sequence>
<dbReference type="EMBL" id="MCGT01000003">
    <property type="protein sequence ID" value="ORX61693.1"/>
    <property type="molecule type" value="Genomic_DNA"/>
</dbReference>